<keyword evidence="3" id="KW-1185">Reference proteome</keyword>
<reference evidence="2" key="1">
    <citation type="submission" date="2022-12" db="EMBL/GenBank/DDBJ databases">
        <title>Bacterial isolates from different developmental stages of Nematostella vectensis.</title>
        <authorList>
            <person name="Fraune S."/>
        </authorList>
    </citation>
    <scope>NUCLEOTIDE SEQUENCE</scope>
    <source>
        <strain evidence="2">G21632-S1</strain>
    </source>
</reference>
<evidence type="ECO:0000313" key="2">
    <source>
        <dbReference type="EMBL" id="MCZ4296851.1"/>
    </source>
</evidence>
<dbReference type="InterPro" id="IPR007791">
    <property type="entry name" value="DjlA_N"/>
</dbReference>
<organism evidence="2 3">
    <name type="scientific">Henriciella marina</name>
    <dbReference type="NCBI Taxonomy" id="453851"/>
    <lineage>
        <taxon>Bacteria</taxon>
        <taxon>Pseudomonadati</taxon>
        <taxon>Pseudomonadota</taxon>
        <taxon>Alphaproteobacteria</taxon>
        <taxon>Hyphomonadales</taxon>
        <taxon>Hyphomonadaceae</taxon>
        <taxon>Henriciella</taxon>
    </lineage>
</organism>
<name>A0ABT4LRB2_9PROT</name>
<dbReference type="InterPro" id="IPR029024">
    <property type="entry name" value="TerB-like"/>
</dbReference>
<dbReference type="Proteomes" id="UP001083770">
    <property type="component" value="Unassembled WGS sequence"/>
</dbReference>
<evidence type="ECO:0000259" key="1">
    <source>
        <dbReference type="Pfam" id="PF05099"/>
    </source>
</evidence>
<dbReference type="EMBL" id="JAPWGW010000001">
    <property type="protein sequence ID" value="MCZ4296851.1"/>
    <property type="molecule type" value="Genomic_DNA"/>
</dbReference>
<feature type="domain" description="Co-chaperone DjlA N-terminal" evidence="1">
    <location>
        <begin position="63"/>
        <end position="160"/>
    </location>
</feature>
<sequence>MHILLAILGVVTALALWYHRIRMISSAARGSYRAARGIAGRARKGAPPKPDGTLLGSVTDPRQAAVIMMLQIAGPHGTISDRQDAAIRDEIRAHFGYAEMDAEDLMAKAGWAIRNAPSPQRVMARMSDVVIHSPGIGPKEFDDLCAMLENVAVADGRANTGQRDLIQIWRRKAGLN</sequence>
<gene>
    <name evidence="2" type="ORF">O4G74_02150</name>
</gene>
<evidence type="ECO:0000313" key="3">
    <source>
        <dbReference type="Proteomes" id="UP001083770"/>
    </source>
</evidence>
<dbReference type="RefSeq" id="WP_269401023.1">
    <property type="nucleotide sequence ID" value="NZ_JAPWGW010000001.1"/>
</dbReference>
<accession>A0ABT4LRB2</accession>
<dbReference type="SUPFAM" id="SSF158682">
    <property type="entry name" value="TerB-like"/>
    <property type="match status" value="1"/>
</dbReference>
<comment type="caution">
    <text evidence="2">The sequence shown here is derived from an EMBL/GenBank/DDBJ whole genome shotgun (WGS) entry which is preliminary data.</text>
</comment>
<proteinExistence type="predicted"/>
<dbReference type="Pfam" id="PF05099">
    <property type="entry name" value="TerB"/>
    <property type="match status" value="1"/>
</dbReference>
<protein>
    <recommendedName>
        <fullName evidence="1">Co-chaperone DjlA N-terminal domain-containing protein</fullName>
    </recommendedName>
</protein>